<dbReference type="InterPro" id="IPR016274">
    <property type="entry name" value="Histidine_acid_Pase_euk"/>
</dbReference>
<keyword evidence="3" id="KW-0964">Secreted</keyword>
<dbReference type="PROSITE" id="PS00778">
    <property type="entry name" value="HIS_ACID_PHOSPHAT_2"/>
    <property type="match status" value="1"/>
</dbReference>
<comment type="catalytic activity">
    <reaction evidence="11">
        <text>1D-myo-inositol 1,2,6-trisphosphate + H2O = 1D-myo-inositol 1,2-bisphosphate + phosphate</text>
        <dbReference type="Rhea" id="RHEA:77131"/>
        <dbReference type="ChEBI" id="CHEBI:15377"/>
        <dbReference type="ChEBI" id="CHEBI:43474"/>
        <dbReference type="ChEBI" id="CHEBI:195537"/>
        <dbReference type="ChEBI" id="CHEBI:195539"/>
    </reaction>
    <physiologicalReaction direction="left-to-right" evidence="11">
        <dbReference type="Rhea" id="RHEA:77132"/>
    </physiologicalReaction>
</comment>
<evidence type="ECO:0000256" key="11">
    <source>
        <dbReference type="ARBA" id="ARBA00043721"/>
    </source>
</evidence>
<dbReference type="InterPro" id="IPR000560">
    <property type="entry name" value="His_Pase_clade-2"/>
</dbReference>
<evidence type="ECO:0000256" key="14">
    <source>
        <dbReference type="ARBA" id="ARBA00044106"/>
    </source>
</evidence>
<evidence type="ECO:0000256" key="3">
    <source>
        <dbReference type="ARBA" id="ARBA00022525"/>
    </source>
</evidence>
<dbReference type="KEGG" id="mrr:Moror_13754"/>
<dbReference type="SUPFAM" id="SSF53254">
    <property type="entry name" value="Phosphoglycerate mutase-like"/>
    <property type="match status" value="1"/>
</dbReference>
<evidence type="ECO:0000256" key="5">
    <source>
        <dbReference type="ARBA" id="ARBA00023157"/>
    </source>
</evidence>
<accession>V2XCV2</accession>
<feature type="active site" description="Nucleophile" evidence="16">
    <location>
        <position position="129"/>
    </location>
</feature>
<proteinExistence type="predicted"/>
<feature type="active site" description="Proton donor" evidence="16">
    <location>
        <position position="405"/>
    </location>
</feature>
<feature type="disulfide bond" evidence="17">
    <location>
        <begin position="256"/>
        <end position="509"/>
    </location>
</feature>
<evidence type="ECO:0000256" key="15">
    <source>
        <dbReference type="ARBA" id="ARBA00044262"/>
    </source>
</evidence>
<reference evidence="20 21" key="1">
    <citation type="journal article" date="2014" name="BMC Genomics">
        <title>Genome and secretome analysis of the hemibiotrophic fungal pathogen, Moniliophthora roreri, which causes frosty pod rot disease of cacao: mechanisms of the biotrophic and necrotrophic phases.</title>
        <authorList>
            <person name="Meinhardt L.W."/>
            <person name="Costa G.G.L."/>
            <person name="Thomazella D.P.T."/>
            <person name="Teixeira P.J.P.L."/>
            <person name="Carazzolle M.F."/>
            <person name="Schuster S.C."/>
            <person name="Carlson J.E."/>
            <person name="Guiltinan M.J."/>
            <person name="Mieczkowski P."/>
            <person name="Farmer A."/>
            <person name="Ramaraj T."/>
            <person name="Crozier J."/>
            <person name="Davis R.E."/>
            <person name="Shao J."/>
            <person name="Melnick R.L."/>
            <person name="Pereira G.A.G."/>
            <person name="Bailey B.A."/>
        </authorList>
    </citation>
    <scope>NUCLEOTIDE SEQUENCE [LARGE SCALE GENOMIC DNA]</scope>
    <source>
        <strain evidence="20 21">MCA 2997</strain>
    </source>
</reference>
<keyword evidence="19" id="KW-0812">Transmembrane</keyword>
<protein>
    <recommendedName>
        <fullName evidence="14">Phytase A</fullName>
    </recommendedName>
    <alternativeName>
        <fullName evidence="15">Histidine acid phosphatase phyA</fullName>
    </alternativeName>
    <alternativeName>
        <fullName evidence="8">Myo-inositol hexakisphosphate phosphohydrolase A</fullName>
    </alternativeName>
    <alternativeName>
        <fullName evidence="7">Myo-inositol-hexaphosphate 3-phosphohydrolase A</fullName>
    </alternativeName>
</protein>
<feature type="transmembrane region" description="Helical" evidence="19">
    <location>
        <begin position="55"/>
        <end position="77"/>
    </location>
</feature>
<evidence type="ECO:0000256" key="4">
    <source>
        <dbReference type="ARBA" id="ARBA00022801"/>
    </source>
</evidence>
<feature type="disulfide bond" evidence="17">
    <location>
        <begin position="302"/>
        <end position="325"/>
    </location>
</feature>
<dbReference type="InterPro" id="IPR029033">
    <property type="entry name" value="His_PPase_superfam"/>
</dbReference>
<dbReference type="PANTHER" id="PTHR20963:SF24">
    <property type="entry name" value="3-PHYTASE B"/>
    <property type="match status" value="1"/>
</dbReference>
<gene>
    <name evidence="20" type="ORF">Moror_13754</name>
</gene>
<evidence type="ECO:0000256" key="8">
    <source>
        <dbReference type="ARBA" id="ARBA00042300"/>
    </source>
</evidence>
<evidence type="ECO:0000256" key="18">
    <source>
        <dbReference type="SAM" id="MobiDB-lite"/>
    </source>
</evidence>
<evidence type="ECO:0000256" key="6">
    <source>
        <dbReference type="ARBA" id="ARBA00023180"/>
    </source>
</evidence>
<dbReference type="InterPro" id="IPR033379">
    <property type="entry name" value="Acid_Pase_AS"/>
</dbReference>
<dbReference type="GO" id="GO:0005576">
    <property type="term" value="C:extracellular region"/>
    <property type="evidence" value="ECO:0007669"/>
    <property type="project" value="UniProtKB-SubCell"/>
</dbReference>
<dbReference type="HOGENOM" id="CLU_020880_0_1_1"/>
<keyword evidence="6" id="KW-0325">Glycoprotein</keyword>
<dbReference type="PROSITE" id="PS00616">
    <property type="entry name" value="HIS_ACID_PHOSPHAT_1"/>
    <property type="match status" value="1"/>
</dbReference>
<keyword evidence="19" id="KW-0472">Membrane</keyword>
<keyword evidence="21" id="KW-1185">Reference proteome</keyword>
<dbReference type="Gene3D" id="3.40.50.1240">
    <property type="entry name" value="Phosphoglycerate mutase-like"/>
    <property type="match status" value="1"/>
</dbReference>
<keyword evidence="19" id="KW-1133">Transmembrane helix</keyword>
<comment type="subunit">
    <text evidence="2">Monomer.</text>
</comment>
<comment type="catalytic activity">
    <reaction evidence="10">
        <text>1D-myo-inositol 1,2-bisphosphate + H2O = 1D-myo-inositol 2-phosphate + phosphate</text>
        <dbReference type="Rhea" id="RHEA:77135"/>
        <dbReference type="ChEBI" id="CHEBI:15377"/>
        <dbReference type="ChEBI" id="CHEBI:43474"/>
        <dbReference type="ChEBI" id="CHEBI:84142"/>
        <dbReference type="ChEBI" id="CHEBI:195539"/>
    </reaction>
    <physiologicalReaction direction="left-to-right" evidence="10">
        <dbReference type="Rhea" id="RHEA:77136"/>
    </physiologicalReaction>
</comment>
<dbReference type="OrthoDB" id="6509975at2759"/>
<evidence type="ECO:0000256" key="7">
    <source>
        <dbReference type="ARBA" id="ARBA00041857"/>
    </source>
</evidence>
<evidence type="ECO:0000256" key="2">
    <source>
        <dbReference type="ARBA" id="ARBA00011245"/>
    </source>
</evidence>
<dbReference type="EMBL" id="AWSO01000456">
    <property type="protein sequence ID" value="ESK90325.1"/>
    <property type="molecule type" value="Genomic_DNA"/>
</dbReference>
<dbReference type="Pfam" id="PF00328">
    <property type="entry name" value="His_Phos_2"/>
    <property type="match status" value="1"/>
</dbReference>
<evidence type="ECO:0000256" key="19">
    <source>
        <dbReference type="SAM" id="Phobius"/>
    </source>
</evidence>
<comment type="caution">
    <text evidence="20">The sequence shown here is derived from an EMBL/GenBank/DDBJ whole genome shotgun (WGS) entry which is preliminary data.</text>
</comment>
<feature type="disulfide bond" evidence="17">
    <location>
        <begin position="118"/>
        <end position="454"/>
    </location>
</feature>
<comment type="catalytic activity">
    <reaction evidence="13">
        <text>1D-myo-inositol hexakisphosphate + H2O = 1D-myo-inositol 1,2,4,5,6-pentakisphosphate + phosphate</text>
        <dbReference type="Rhea" id="RHEA:16989"/>
        <dbReference type="ChEBI" id="CHEBI:15377"/>
        <dbReference type="ChEBI" id="CHEBI:43474"/>
        <dbReference type="ChEBI" id="CHEBI:57798"/>
        <dbReference type="ChEBI" id="CHEBI:58130"/>
        <dbReference type="EC" id="3.1.3.8"/>
    </reaction>
    <physiologicalReaction direction="left-to-right" evidence="13">
        <dbReference type="Rhea" id="RHEA:16990"/>
    </physiologicalReaction>
</comment>
<dbReference type="Proteomes" id="UP000017559">
    <property type="component" value="Unassembled WGS sequence"/>
</dbReference>
<dbReference type="STRING" id="1381753.V2XCV2"/>
<evidence type="ECO:0000256" key="12">
    <source>
        <dbReference type="ARBA" id="ARBA00043748"/>
    </source>
</evidence>
<dbReference type="CDD" id="cd07061">
    <property type="entry name" value="HP_HAP_like"/>
    <property type="match status" value="1"/>
</dbReference>
<evidence type="ECO:0000313" key="20">
    <source>
        <dbReference type="EMBL" id="ESK90325.1"/>
    </source>
</evidence>
<comment type="catalytic activity">
    <reaction evidence="12">
        <text>1D-myo-inositol 1,2,4,5,6-pentakisphosphate + H2O = 1D-myo-inositol 1,2,5,6-tetrakisphosphate + phosphate</text>
        <dbReference type="Rhea" id="RHEA:77115"/>
        <dbReference type="ChEBI" id="CHEBI:15377"/>
        <dbReference type="ChEBI" id="CHEBI:43474"/>
        <dbReference type="ChEBI" id="CHEBI:57798"/>
        <dbReference type="ChEBI" id="CHEBI:195535"/>
    </reaction>
    <physiologicalReaction direction="left-to-right" evidence="12">
        <dbReference type="Rhea" id="RHEA:77116"/>
    </physiologicalReaction>
</comment>
<feature type="region of interest" description="Disordered" evidence="18">
    <location>
        <begin position="1"/>
        <end position="35"/>
    </location>
</feature>
<dbReference type="PANTHER" id="PTHR20963">
    <property type="entry name" value="MULTIPLE INOSITOL POLYPHOSPHATE PHOSPHATASE-RELATED"/>
    <property type="match status" value="1"/>
</dbReference>
<evidence type="ECO:0000313" key="21">
    <source>
        <dbReference type="Proteomes" id="UP000017559"/>
    </source>
</evidence>
<comment type="subcellular location">
    <subcellularLocation>
        <location evidence="1">Secreted</location>
    </subcellularLocation>
</comment>
<feature type="compositionally biased region" description="Polar residues" evidence="18">
    <location>
        <begin position="1"/>
        <end position="18"/>
    </location>
</feature>
<evidence type="ECO:0000256" key="9">
    <source>
        <dbReference type="ARBA" id="ARBA00043670"/>
    </source>
</evidence>
<dbReference type="GO" id="GO:0016158">
    <property type="term" value="F:inositol hexakisphosphate 3-phosphatase activity"/>
    <property type="evidence" value="ECO:0007669"/>
    <property type="project" value="UniProtKB-EC"/>
</dbReference>
<keyword evidence="5 17" id="KW-1015">Disulfide bond</keyword>
<dbReference type="PIRSF" id="PIRSF000894">
    <property type="entry name" value="Acid_phosphatase"/>
    <property type="match status" value="1"/>
</dbReference>
<name>V2XCV2_MONRO</name>
<evidence type="ECO:0000256" key="10">
    <source>
        <dbReference type="ARBA" id="ARBA00043675"/>
    </source>
</evidence>
<evidence type="ECO:0000256" key="17">
    <source>
        <dbReference type="PIRSR" id="PIRSR000894-2"/>
    </source>
</evidence>
<comment type="catalytic activity">
    <reaction evidence="9">
        <text>1D-myo-inositol 1,2,5,6-tetrakisphosphate + H2O = 1D-myo-inositol 1,2,6-trisphosphate + phosphate</text>
        <dbReference type="Rhea" id="RHEA:77119"/>
        <dbReference type="ChEBI" id="CHEBI:15377"/>
        <dbReference type="ChEBI" id="CHEBI:43474"/>
        <dbReference type="ChEBI" id="CHEBI:195535"/>
        <dbReference type="ChEBI" id="CHEBI:195537"/>
    </reaction>
    <physiologicalReaction direction="left-to-right" evidence="9">
        <dbReference type="Rhea" id="RHEA:77120"/>
    </physiologicalReaction>
</comment>
<dbReference type="GO" id="GO:0003993">
    <property type="term" value="F:acid phosphatase activity"/>
    <property type="evidence" value="ECO:0007669"/>
    <property type="project" value="TreeGrafter"/>
</dbReference>
<feature type="disulfide bond" evidence="17">
    <location>
        <begin position="474"/>
        <end position="486"/>
    </location>
</feature>
<sequence length="512" mass="56673">MTARNLTTSMENYGTTSNVRRERQRHNSLSPSSHDYAYASTPSRKSLFISRRSRILRFCKMLLTTAGVCAALTYWVLLSSKAEVHLRESDVELPLEKLWAQYSPFFPVEEYVPPPPACEITQVNIIQRHGARYPTTGAALNIVSAVSKLQSVKEYKDPKLEFLKEYVYDLGTADLVASGAKQSFKAGQVAFQRYSHLISAENIPFVRASHSDRVIKSATNWTAGFSDASKHLFNPVLSVTISEADGANNTLDDSNCPAQQGSDPQTNAWIAVFAPPITKRLNEGAPGANLTDAEIYSLLSLCAFDTVAHSSGDCEEGKVGLSPFCGLFSKEEFKDFEYVGDLDKYYNTGYGNPLGPIQGVGYVNELLARLTSTPVNDSTQTNHTLDDNPMTFPLNRTLYADFSHDNQMIPIYAALGLFPQKQALDPVKPDPSRTWRASELVPFAGRMVVEKLECAAKEHVRIFVNDALQPLEFCRSNYQTAPRGLCTLDAFVKSQGYARNGGNGDFEKCFDL</sequence>
<keyword evidence="4" id="KW-0378">Hydrolase</keyword>
<evidence type="ECO:0000256" key="13">
    <source>
        <dbReference type="ARBA" id="ARBA00043788"/>
    </source>
</evidence>
<evidence type="ECO:0000256" key="16">
    <source>
        <dbReference type="PIRSR" id="PIRSR000894-1"/>
    </source>
</evidence>
<dbReference type="AlphaFoldDB" id="V2XCV2"/>
<evidence type="ECO:0000256" key="1">
    <source>
        <dbReference type="ARBA" id="ARBA00004613"/>
    </source>
</evidence>
<organism evidence="20 21">
    <name type="scientific">Moniliophthora roreri (strain MCA 2997)</name>
    <name type="common">Cocoa frosty pod rot fungus</name>
    <name type="synonym">Crinipellis roreri</name>
    <dbReference type="NCBI Taxonomy" id="1381753"/>
    <lineage>
        <taxon>Eukaryota</taxon>
        <taxon>Fungi</taxon>
        <taxon>Dikarya</taxon>
        <taxon>Basidiomycota</taxon>
        <taxon>Agaricomycotina</taxon>
        <taxon>Agaricomycetes</taxon>
        <taxon>Agaricomycetidae</taxon>
        <taxon>Agaricales</taxon>
        <taxon>Marasmiineae</taxon>
        <taxon>Marasmiaceae</taxon>
        <taxon>Moniliophthora</taxon>
    </lineage>
</organism>